<feature type="transmembrane region" description="Helical" evidence="1">
    <location>
        <begin position="327"/>
        <end position="354"/>
    </location>
</feature>
<evidence type="ECO:0000259" key="2">
    <source>
        <dbReference type="PROSITE" id="PS50042"/>
    </source>
</evidence>
<keyword evidence="3" id="KW-0378">Hydrolase</keyword>
<dbReference type="SUPFAM" id="SSF51206">
    <property type="entry name" value="cAMP-binding domain-like"/>
    <property type="match status" value="1"/>
</dbReference>
<reference evidence="3 4" key="1">
    <citation type="submission" date="2018-08" db="EMBL/GenBank/DDBJ databases">
        <title>Genomic Encyclopedia of Archaeal and Bacterial Type Strains, Phase II (KMG-II): from individual species to whole genera.</title>
        <authorList>
            <person name="Goeker M."/>
        </authorList>
    </citation>
    <scope>NUCLEOTIDE SEQUENCE [LARGE SCALE GENOMIC DNA]</scope>
    <source>
        <strain evidence="3 4">DSM 5002</strain>
    </source>
</reference>
<dbReference type="InterPro" id="IPR003675">
    <property type="entry name" value="Rce1/LyrA-like_dom"/>
</dbReference>
<evidence type="ECO:0000313" key="3">
    <source>
        <dbReference type="EMBL" id="RIA55290.1"/>
    </source>
</evidence>
<accession>A0A397Q1A5</accession>
<dbReference type="InterPro" id="IPR014710">
    <property type="entry name" value="RmlC-like_jellyroll"/>
</dbReference>
<evidence type="ECO:0000313" key="4">
    <source>
        <dbReference type="Proteomes" id="UP000266273"/>
    </source>
</evidence>
<dbReference type="AlphaFoldDB" id="A0A397Q1A5"/>
<keyword evidence="4" id="KW-1185">Reference proteome</keyword>
<dbReference type="Proteomes" id="UP000266273">
    <property type="component" value="Unassembled WGS sequence"/>
</dbReference>
<sequence>MRAGCPCVFFASRLHVGSRRLKAVQPCLFETGWVSQYQYLIGIIFEVRSRAERMDMAADTTASFVGGVGTDQQADRPDPTQPVLPVATVWPGIQLERIKPFSSLRGEVNAVLRTYLRRIALRAGEPLFREGDRTGGRLYIIVTGEVSICKCGHDPVSRAPLEYEVAVRGPEQIVGSVSLLDRRPASATARCRTDVIAAVLDLDAIPCGSLPRKVRRALENQLAFHLATRLRDNLDARVDALRHEAELAGYRNAIALVLVGALSMLSVYTLALGAIAGLDLPPEARIGITPLVILMFAAAFLSVIRLSRFPPAFYGLRLDNWRPALSLAVKASLIFLAGMAAAKWLLIATVPALGHFSLLTPAPIGGAGPPEMSWAVYAGVAALYALFVPAQEFVARCGIQAPLYAFLDGSEFTRRTWAILVSNFAFAAAHAHTNPTFALATFLPGIFWGWLFARTHSLLAVSVSHVMIGGAGIFLFGIEDFLAALF</sequence>
<evidence type="ECO:0000256" key="1">
    <source>
        <dbReference type="SAM" id="Phobius"/>
    </source>
</evidence>
<keyword evidence="1" id="KW-0812">Transmembrane</keyword>
<protein>
    <submittedName>
        <fullName evidence="3">CAAX prenyl protease-like protein</fullName>
    </submittedName>
</protein>
<feature type="transmembrane region" description="Helical" evidence="1">
    <location>
        <begin position="458"/>
        <end position="478"/>
    </location>
</feature>
<feature type="transmembrane region" description="Helical" evidence="1">
    <location>
        <begin position="437"/>
        <end position="453"/>
    </location>
</feature>
<dbReference type="EMBL" id="QXDF01000001">
    <property type="protein sequence ID" value="RIA55290.1"/>
    <property type="molecule type" value="Genomic_DNA"/>
</dbReference>
<feature type="transmembrane region" description="Helical" evidence="1">
    <location>
        <begin position="253"/>
        <end position="278"/>
    </location>
</feature>
<comment type="caution">
    <text evidence="3">The sequence shown here is derived from an EMBL/GenBank/DDBJ whole genome shotgun (WGS) entry which is preliminary data.</text>
</comment>
<dbReference type="Pfam" id="PF02517">
    <property type="entry name" value="Rce1-like"/>
    <property type="match status" value="1"/>
</dbReference>
<dbReference type="InterPro" id="IPR018490">
    <property type="entry name" value="cNMP-bd_dom_sf"/>
</dbReference>
<keyword evidence="1" id="KW-1133">Transmembrane helix</keyword>
<dbReference type="OrthoDB" id="3525895at2"/>
<feature type="transmembrane region" description="Helical" evidence="1">
    <location>
        <begin position="284"/>
        <end position="306"/>
    </location>
</feature>
<keyword evidence="1" id="KW-0472">Membrane</keyword>
<dbReference type="GO" id="GO:0004175">
    <property type="term" value="F:endopeptidase activity"/>
    <property type="evidence" value="ECO:0007669"/>
    <property type="project" value="UniProtKB-ARBA"/>
</dbReference>
<proteinExistence type="predicted"/>
<gene>
    <name evidence="3" type="ORF">BXY53_0351</name>
</gene>
<feature type="domain" description="Cyclic nucleotide-binding" evidence="2">
    <location>
        <begin position="100"/>
        <end position="201"/>
    </location>
</feature>
<dbReference type="Pfam" id="PF00027">
    <property type="entry name" value="cNMP_binding"/>
    <property type="match status" value="1"/>
</dbReference>
<dbReference type="GO" id="GO:0080120">
    <property type="term" value="P:CAAX-box protein maturation"/>
    <property type="evidence" value="ECO:0007669"/>
    <property type="project" value="UniProtKB-ARBA"/>
</dbReference>
<dbReference type="Gene3D" id="2.60.120.10">
    <property type="entry name" value="Jelly Rolls"/>
    <property type="match status" value="1"/>
</dbReference>
<dbReference type="PROSITE" id="PS50042">
    <property type="entry name" value="CNMP_BINDING_3"/>
    <property type="match status" value="1"/>
</dbReference>
<keyword evidence="3" id="KW-0645">Protease</keyword>
<organism evidence="3 4">
    <name type="scientific">Dichotomicrobium thermohalophilum</name>
    <dbReference type="NCBI Taxonomy" id="933063"/>
    <lineage>
        <taxon>Bacteria</taxon>
        <taxon>Pseudomonadati</taxon>
        <taxon>Pseudomonadota</taxon>
        <taxon>Alphaproteobacteria</taxon>
        <taxon>Hyphomicrobiales</taxon>
        <taxon>Hyphomicrobiaceae</taxon>
        <taxon>Dichotomicrobium</taxon>
    </lineage>
</organism>
<dbReference type="InterPro" id="IPR000595">
    <property type="entry name" value="cNMP-bd_dom"/>
</dbReference>
<dbReference type="CDD" id="cd00038">
    <property type="entry name" value="CAP_ED"/>
    <property type="match status" value="1"/>
</dbReference>
<name>A0A397Q1A5_9HYPH</name>
<dbReference type="GO" id="GO:0006508">
    <property type="term" value="P:proteolysis"/>
    <property type="evidence" value="ECO:0007669"/>
    <property type="project" value="UniProtKB-KW"/>
</dbReference>